<organism evidence="5">
    <name type="scientific">Sesamum calycinum</name>
    <dbReference type="NCBI Taxonomy" id="2727403"/>
    <lineage>
        <taxon>Eukaryota</taxon>
        <taxon>Viridiplantae</taxon>
        <taxon>Streptophyta</taxon>
        <taxon>Embryophyta</taxon>
        <taxon>Tracheophyta</taxon>
        <taxon>Spermatophyta</taxon>
        <taxon>Magnoliopsida</taxon>
        <taxon>eudicotyledons</taxon>
        <taxon>Gunneridae</taxon>
        <taxon>Pentapetalae</taxon>
        <taxon>asterids</taxon>
        <taxon>lamiids</taxon>
        <taxon>Lamiales</taxon>
        <taxon>Pedaliaceae</taxon>
        <taxon>Sesamum</taxon>
    </lineage>
</organism>
<dbReference type="PANTHER" id="PTHR45766">
    <property type="entry name" value="DNA ANNEALING HELICASE AND ENDONUCLEASE ZRANB3 FAMILY MEMBER"/>
    <property type="match status" value="1"/>
</dbReference>
<accession>A0AAW2PSG9</accession>
<protein>
    <submittedName>
        <fullName evidence="5">SWI/SNF-related matrix-associated actin-dependent regulator of chromatin subfamily A-like protein 1</fullName>
    </submittedName>
</protein>
<comment type="caution">
    <text evidence="5">The sequence shown here is derived from an EMBL/GenBank/DDBJ whole genome shotgun (WGS) entry which is preliminary data.</text>
</comment>
<gene>
    <name evidence="5" type="ORF">Scaly_1422300</name>
</gene>
<dbReference type="Gene3D" id="3.40.50.300">
    <property type="entry name" value="P-loop containing nucleotide triphosphate hydrolases"/>
    <property type="match status" value="1"/>
</dbReference>
<feature type="coiled-coil region" evidence="2">
    <location>
        <begin position="1"/>
        <end position="28"/>
    </location>
</feature>
<feature type="region of interest" description="Disordered" evidence="3">
    <location>
        <begin position="1137"/>
        <end position="1162"/>
    </location>
</feature>
<dbReference type="Pfam" id="PF00271">
    <property type="entry name" value="Helicase_C"/>
    <property type="match status" value="1"/>
</dbReference>
<dbReference type="GO" id="GO:0016787">
    <property type="term" value="F:hydrolase activity"/>
    <property type="evidence" value="ECO:0007669"/>
    <property type="project" value="UniProtKB-KW"/>
</dbReference>
<dbReference type="GO" id="GO:0043596">
    <property type="term" value="C:nuclear replication fork"/>
    <property type="evidence" value="ECO:0007669"/>
    <property type="project" value="TreeGrafter"/>
</dbReference>
<reference evidence="5" key="2">
    <citation type="journal article" date="2024" name="Plant">
        <title>Genomic evolution and insights into agronomic trait innovations of Sesamum species.</title>
        <authorList>
            <person name="Miao H."/>
            <person name="Wang L."/>
            <person name="Qu L."/>
            <person name="Liu H."/>
            <person name="Sun Y."/>
            <person name="Le M."/>
            <person name="Wang Q."/>
            <person name="Wei S."/>
            <person name="Zheng Y."/>
            <person name="Lin W."/>
            <person name="Duan Y."/>
            <person name="Cao H."/>
            <person name="Xiong S."/>
            <person name="Wang X."/>
            <person name="Wei L."/>
            <person name="Li C."/>
            <person name="Ma Q."/>
            <person name="Ju M."/>
            <person name="Zhao R."/>
            <person name="Li G."/>
            <person name="Mu C."/>
            <person name="Tian Q."/>
            <person name="Mei H."/>
            <person name="Zhang T."/>
            <person name="Gao T."/>
            <person name="Zhang H."/>
        </authorList>
    </citation>
    <scope>NUCLEOTIDE SEQUENCE</scope>
    <source>
        <strain evidence="5">KEN8</strain>
    </source>
</reference>
<dbReference type="SUPFAM" id="SSF52540">
    <property type="entry name" value="P-loop containing nucleoside triphosphate hydrolases"/>
    <property type="match status" value="2"/>
</dbReference>
<dbReference type="InterPro" id="IPR038718">
    <property type="entry name" value="SNF2-like_sf"/>
</dbReference>
<keyword evidence="1" id="KW-0378">Hydrolase</keyword>
<dbReference type="SMART" id="SM00490">
    <property type="entry name" value="HELICc"/>
    <property type="match status" value="1"/>
</dbReference>
<dbReference type="GO" id="GO:0006281">
    <property type="term" value="P:DNA repair"/>
    <property type="evidence" value="ECO:0007669"/>
    <property type="project" value="TreeGrafter"/>
</dbReference>
<dbReference type="CDD" id="cd18793">
    <property type="entry name" value="SF2_C_SNF"/>
    <property type="match status" value="1"/>
</dbReference>
<evidence type="ECO:0000256" key="3">
    <source>
        <dbReference type="SAM" id="MobiDB-lite"/>
    </source>
</evidence>
<dbReference type="EMBL" id="JACGWM010000008">
    <property type="protein sequence ID" value="KAL0357366.1"/>
    <property type="molecule type" value="Genomic_DNA"/>
</dbReference>
<feature type="domain" description="Helicase C-terminal" evidence="4">
    <location>
        <begin position="529"/>
        <end position="699"/>
    </location>
</feature>
<dbReference type="Gene3D" id="3.40.50.10810">
    <property type="entry name" value="Tandem AAA-ATPase domain"/>
    <property type="match status" value="1"/>
</dbReference>
<dbReference type="GO" id="GO:0004520">
    <property type="term" value="F:DNA endonuclease activity"/>
    <property type="evidence" value="ECO:0007669"/>
    <property type="project" value="TreeGrafter"/>
</dbReference>
<evidence type="ECO:0000313" key="5">
    <source>
        <dbReference type="EMBL" id="KAL0357366.1"/>
    </source>
</evidence>
<keyword evidence="2" id="KW-0175">Coiled coil</keyword>
<evidence type="ECO:0000259" key="4">
    <source>
        <dbReference type="PROSITE" id="PS51194"/>
    </source>
</evidence>
<proteinExistence type="predicted"/>
<evidence type="ECO:0000256" key="2">
    <source>
        <dbReference type="SAM" id="Coils"/>
    </source>
</evidence>
<reference evidence="5" key="1">
    <citation type="submission" date="2020-06" db="EMBL/GenBank/DDBJ databases">
        <authorList>
            <person name="Li T."/>
            <person name="Hu X."/>
            <person name="Zhang T."/>
            <person name="Song X."/>
            <person name="Zhang H."/>
            <person name="Dai N."/>
            <person name="Sheng W."/>
            <person name="Hou X."/>
            <person name="Wei L."/>
        </authorList>
    </citation>
    <scope>NUCLEOTIDE SEQUENCE</scope>
    <source>
        <strain evidence="5">KEN8</strain>
        <tissue evidence="5">Leaf</tissue>
    </source>
</reference>
<dbReference type="InterPro" id="IPR049730">
    <property type="entry name" value="SNF2/RAD54-like_C"/>
</dbReference>
<dbReference type="GO" id="GO:0031297">
    <property type="term" value="P:replication fork processing"/>
    <property type="evidence" value="ECO:0007669"/>
    <property type="project" value="TreeGrafter"/>
</dbReference>
<feature type="compositionally biased region" description="Basic and acidic residues" evidence="3">
    <location>
        <begin position="1138"/>
        <end position="1149"/>
    </location>
</feature>
<evidence type="ECO:0000256" key="1">
    <source>
        <dbReference type="ARBA" id="ARBA00022801"/>
    </source>
</evidence>
<name>A0AAW2PSG9_9LAMI</name>
<dbReference type="InterPro" id="IPR027417">
    <property type="entry name" value="P-loop_NTPase"/>
</dbReference>
<sequence length="1192" mass="134198">MENEEEEITEEQRRRAAANRAAALAKRKAILSVPKETAHQRNQSWKLFRCRKLSPQAASKIPVPKRPFIVDSTGPNQNPERFRARLEICSSDSFSVTPVAVDGFVYPGEDICFDKLRDCLANVVLSHYTQNTSGGRACVYRLYDYHSVLRSLKNCRDIECEEIPWGTFNVVERLSHSFIAGKWIPCRPEHLPDEKVDELISELPKTLVNALLPFQLDGVRFGLRRVVGASLRMKWDLERPSNAKDFPSLKQKFLPLYIAGIVCCFRKEGSILVVCPAILRHSWAEELERWFPFCLPSDIHLVFGHQDNPARLAKRPRVVVISYTMLRRDNRPYDISSGRVCLGRPSMNLQKLTALSNLSGVAKEKFFSDGCSKTDVINNNSWTLTTVRRLKEHVLLQLPPKRRQIIKLVLRRSDINFAMVTLGLQNVDASEDSDTEDASVHISEEDQESSRMMLIFFVIELVNLCWFVFDASPTRNIQQYSGARSWKLCVLSDVEDPLTDLESDMNKKLSKKLSALGIAKLPGFFEWLSIHPIMAEVDGEETTEESSGSHKMIVFAYHHKVLDGVQVFLCEKGIQFVRIDCTIMGSDRQSAIQSFQSSKEVKVALIGIRAGGTGLNLTSADTVVFLELPMRPGDIQQAEDRAHRHGQKRPVNIYIFCAKDTSDELQWQQLNRSLLRVSSTVNGKHDAIQEIKVEGVSYLETTRTASEKSKKLMKFQNSCVNQGSRLLRVSSETNLEANKGGEGNESTTIVNTDGSANEVEYGAKSSILSSTLRFQVSRHTGRIHLYSCTPGTDSRPRPLFENLRQEEVECCALPEGSDKMCTKSIADNPLYREALMAFINEWKKLRPIEKRKLTNKPLQLPLSCELCYLNESLNHDDGGLLRGGGSRRRKTPTAEISHPLPSNAAWRKVNLCGGHGRKEKLYLQGWSDMDEPLCKLCQTPCKGNNSKVPQFFEDLFCSLDCFQEYRSRTSNRFLREAFNVNGNDGFLAWGLSQVLECWSWRLEKLVHDPAEGNAWHADHIIPVYKGSLVMFTGGYGCLNFQKISASECKLENMRTLCVACHADVTTAQNAERRIARNKAKKQLKDTMTSLINVVKQSAKTDLVQGCDSKFPSNDLDDDLLIEIPGSAYSGVDVNTTREQNEEQELRTTKESICSGSGEAPGTVHCKKRCQELGNTSGSAESTCIVETKHENP</sequence>
<dbReference type="AlphaFoldDB" id="A0AAW2PSG9"/>
<dbReference type="PROSITE" id="PS51194">
    <property type="entry name" value="HELICASE_CTER"/>
    <property type="match status" value="1"/>
</dbReference>
<dbReference type="InterPro" id="IPR001650">
    <property type="entry name" value="Helicase_C-like"/>
</dbReference>
<dbReference type="PANTHER" id="PTHR45766:SF5">
    <property type="entry name" value="SNF2 DOMAIN-CONTAINING PROTEIN _ HELICASE DOMAIN-CONTAINING PROTEIN _ HNH ENDONUCLEASE DOMAIN-CONTAINING PROTEIN"/>
    <property type="match status" value="1"/>
</dbReference>